<proteinExistence type="predicted"/>
<dbReference type="EMBL" id="PZZZ01000007">
    <property type="protein sequence ID" value="PTM92866.1"/>
    <property type="molecule type" value="Genomic_DNA"/>
</dbReference>
<dbReference type="RefSeq" id="WP_108004223.1">
    <property type="nucleotide sequence ID" value="NZ_JBHEEX010000010.1"/>
</dbReference>
<sequence>MERAFDSDLDWLLSNARELAMDEAFFATNLNAHLANALSRIEPSPACRRLADQVETLGRELLHAHEGWMFREDNIGEEVALRAFSDSVEALRAEMHKCKPSAIARALGIE</sequence>
<evidence type="ECO:0000313" key="1">
    <source>
        <dbReference type="EMBL" id="PTM92866.1"/>
    </source>
</evidence>
<name>A0A2T5B1L7_MYCDI</name>
<evidence type="ECO:0000313" key="2">
    <source>
        <dbReference type="Proteomes" id="UP000241247"/>
    </source>
</evidence>
<protein>
    <submittedName>
        <fullName evidence="1">Uncharacterized protein</fullName>
    </submittedName>
</protein>
<organism evidence="1 2">
    <name type="scientific">Mycoplana dimorpha</name>
    <dbReference type="NCBI Taxonomy" id="28320"/>
    <lineage>
        <taxon>Bacteria</taxon>
        <taxon>Pseudomonadati</taxon>
        <taxon>Pseudomonadota</taxon>
        <taxon>Alphaproteobacteria</taxon>
        <taxon>Hyphomicrobiales</taxon>
        <taxon>Rhizobiaceae</taxon>
        <taxon>Mycoplana</taxon>
    </lineage>
</organism>
<keyword evidence="2" id="KW-1185">Reference proteome</keyword>
<dbReference type="Proteomes" id="UP000241247">
    <property type="component" value="Unassembled WGS sequence"/>
</dbReference>
<accession>A0A2T5B1L7</accession>
<dbReference type="AlphaFoldDB" id="A0A2T5B1L7"/>
<comment type="caution">
    <text evidence="1">The sequence shown here is derived from an EMBL/GenBank/DDBJ whole genome shotgun (WGS) entry which is preliminary data.</text>
</comment>
<gene>
    <name evidence="1" type="ORF">C7449_107280</name>
</gene>
<reference evidence="1 2" key="1">
    <citation type="submission" date="2018-04" db="EMBL/GenBank/DDBJ databases">
        <title>Genomic Encyclopedia of Type Strains, Phase IV (KMG-IV): sequencing the most valuable type-strain genomes for metagenomic binning, comparative biology and taxonomic classification.</title>
        <authorList>
            <person name="Goeker M."/>
        </authorList>
    </citation>
    <scope>NUCLEOTIDE SEQUENCE [LARGE SCALE GENOMIC DNA]</scope>
    <source>
        <strain evidence="1 2">DSM 7138</strain>
    </source>
</reference>